<dbReference type="EMBL" id="RFFJ01000121">
    <property type="protein sequence ID" value="RMI37164.1"/>
    <property type="molecule type" value="Genomic_DNA"/>
</dbReference>
<comment type="caution">
    <text evidence="6">The sequence shown here is derived from an EMBL/GenBank/DDBJ whole genome shotgun (WGS) entry which is preliminary data.</text>
</comment>
<dbReference type="GO" id="GO:0003700">
    <property type="term" value="F:DNA-binding transcription factor activity"/>
    <property type="evidence" value="ECO:0007669"/>
    <property type="project" value="TreeGrafter"/>
</dbReference>
<evidence type="ECO:0000259" key="4">
    <source>
        <dbReference type="Pfam" id="PF00440"/>
    </source>
</evidence>
<feature type="domain" description="HTH tetR-type" evidence="4">
    <location>
        <begin position="12"/>
        <end position="56"/>
    </location>
</feature>
<dbReference type="Proteomes" id="UP000278673">
    <property type="component" value="Unassembled WGS sequence"/>
</dbReference>
<dbReference type="AlphaFoldDB" id="A0A3M2LI82"/>
<accession>A0A3M2LI82</accession>
<dbReference type="SUPFAM" id="SSF46689">
    <property type="entry name" value="Homeodomain-like"/>
    <property type="match status" value="1"/>
</dbReference>
<sequence length="188" mass="19844">MRADARRNRERIVAGALDLFAARGSAVSMEDIAQAAGVAVGTLYRHFPHRHALVAQIAESALTDLLAVTREVAAGRGTGWQHLDEIARHCAGLPLALVKTLITELPHNDVLERLNAESNASLVAIAARGQRDGSVRADLAPEEVVELFSMATCRAGAKAGDSVSTVILDGLRGGGTTRATPAPDEPRR</sequence>
<organism evidence="6 7">
    <name type="scientific">Streptomyces triticirhizae</name>
    <dbReference type="NCBI Taxonomy" id="2483353"/>
    <lineage>
        <taxon>Bacteria</taxon>
        <taxon>Bacillati</taxon>
        <taxon>Actinomycetota</taxon>
        <taxon>Actinomycetes</taxon>
        <taxon>Kitasatosporales</taxon>
        <taxon>Streptomycetaceae</taxon>
        <taxon>Streptomyces</taxon>
    </lineage>
</organism>
<gene>
    <name evidence="6" type="ORF">EBN88_19770</name>
</gene>
<evidence type="ECO:0000313" key="7">
    <source>
        <dbReference type="Proteomes" id="UP000278673"/>
    </source>
</evidence>
<feature type="domain" description="Transcriptional regulator SbtR-like C-terminal" evidence="5">
    <location>
        <begin position="83"/>
        <end position="172"/>
    </location>
</feature>
<dbReference type="InterPro" id="IPR036271">
    <property type="entry name" value="Tet_transcr_reg_TetR-rel_C_sf"/>
</dbReference>
<dbReference type="InterPro" id="IPR001647">
    <property type="entry name" value="HTH_TetR"/>
</dbReference>
<reference evidence="6 7" key="1">
    <citation type="submission" date="2018-10" db="EMBL/GenBank/DDBJ databases">
        <title>Isolation, diversity and antifungal activity of actinobacteria from wheat.</title>
        <authorList>
            <person name="Han C."/>
        </authorList>
    </citation>
    <scope>NUCLEOTIDE SEQUENCE [LARGE SCALE GENOMIC DNA]</scope>
    <source>
        <strain evidence="6 7">NEAU-YY642</strain>
    </source>
</reference>
<dbReference type="Pfam" id="PF21597">
    <property type="entry name" value="TetR_C_43"/>
    <property type="match status" value="1"/>
</dbReference>
<dbReference type="Gene3D" id="1.10.357.10">
    <property type="entry name" value="Tetracycline Repressor, domain 2"/>
    <property type="match status" value="1"/>
</dbReference>
<dbReference type="InterPro" id="IPR049445">
    <property type="entry name" value="TetR_SbtR-like_C"/>
</dbReference>
<dbReference type="InterPro" id="IPR050109">
    <property type="entry name" value="HTH-type_TetR-like_transc_reg"/>
</dbReference>
<evidence type="ECO:0000256" key="1">
    <source>
        <dbReference type="ARBA" id="ARBA00023015"/>
    </source>
</evidence>
<evidence type="ECO:0000256" key="2">
    <source>
        <dbReference type="ARBA" id="ARBA00023125"/>
    </source>
</evidence>
<dbReference type="InterPro" id="IPR009057">
    <property type="entry name" value="Homeodomain-like_sf"/>
</dbReference>
<dbReference type="PANTHER" id="PTHR30055">
    <property type="entry name" value="HTH-TYPE TRANSCRIPTIONAL REGULATOR RUTR"/>
    <property type="match status" value="1"/>
</dbReference>
<dbReference type="Pfam" id="PF00440">
    <property type="entry name" value="TetR_N"/>
    <property type="match status" value="1"/>
</dbReference>
<dbReference type="PANTHER" id="PTHR30055:SF234">
    <property type="entry name" value="HTH-TYPE TRANSCRIPTIONAL REGULATOR BETI"/>
    <property type="match status" value="1"/>
</dbReference>
<keyword evidence="1" id="KW-0805">Transcription regulation</keyword>
<proteinExistence type="predicted"/>
<evidence type="ECO:0000313" key="6">
    <source>
        <dbReference type="EMBL" id="RMI37164.1"/>
    </source>
</evidence>
<name>A0A3M2LI82_9ACTN</name>
<dbReference type="PRINTS" id="PR00455">
    <property type="entry name" value="HTHTETR"/>
</dbReference>
<protein>
    <submittedName>
        <fullName evidence="6">TetR/AcrR family transcriptional regulator</fullName>
    </submittedName>
</protein>
<evidence type="ECO:0000256" key="3">
    <source>
        <dbReference type="ARBA" id="ARBA00023163"/>
    </source>
</evidence>
<dbReference type="GO" id="GO:0000976">
    <property type="term" value="F:transcription cis-regulatory region binding"/>
    <property type="evidence" value="ECO:0007669"/>
    <property type="project" value="TreeGrafter"/>
</dbReference>
<dbReference type="RefSeq" id="WP_122185243.1">
    <property type="nucleotide sequence ID" value="NZ_RFFJ01000121.1"/>
</dbReference>
<evidence type="ECO:0000259" key="5">
    <source>
        <dbReference type="Pfam" id="PF21597"/>
    </source>
</evidence>
<keyword evidence="3" id="KW-0804">Transcription</keyword>
<keyword evidence="7" id="KW-1185">Reference proteome</keyword>
<keyword evidence="2" id="KW-0238">DNA-binding</keyword>
<dbReference type="SUPFAM" id="SSF48498">
    <property type="entry name" value="Tetracyclin repressor-like, C-terminal domain"/>
    <property type="match status" value="1"/>
</dbReference>